<evidence type="ECO:0000313" key="1">
    <source>
        <dbReference type="EMBL" id="MBP1904768.1"/>
    </source>
</evidence>
<reference evidence="1 2" key="1">
    <citation type="submission" date="2021-03" db="EMBL/GenBank/DDBJ databases">
        <title>Genomic Encyclopedia of Type Strains, Phase IV (KMG-IV): sequencing the most valuable type-strain genomes for metagenomic binning, comparative biology and taxonomic classification.</title>
        <authorList>
            <person name="Goeker M."/>
        </authorList>
    </citation>
    <scope>NUCLEOTIDE SEQUENCE [LARGE SCALE GENOMIC DNA]</scope>
    <source>
        <strain evidence="1 2">DSM 14349</strain>
    </source>
</reference>
<name>A0ABS4FR00_9BACL</name>
<dbReference type="EMBL" id="JAGGKG010000005">
    <property type="protein sequence ID" value="MBP1904768.1"/>
    <property type="molecule type" value="Genomic_DNA"/>
</dbReference>
<dbReference type="Gene3D" id="3.40.1580.10">
    <property type="entry name" value="SMI1/KNR4-like"/>
    <property type="match status" value="1"/>
</dbReference>
<organism evidence="1 2">
    <name type="scientific">Paenibacillus turicensis</name>
    <dbReference type="NCBI Taxonomy" id="160487"/>
    <lineage>
        <taxon>Bacteria</taxon>
        <taxon>Bacillati</taxon>
        <taxon>Bacillota</taxon>
        <taxon>Bacilli</taxon>
        <taxon>Bacillales</taxon>
        <taxon>Paenibacillaceae</taxon>
        <taxon>Paenibacillus</taxon>
    </lineage>
</organism>
<dbReference type="InterPro" id="IPR037883">
    <property type="entry name" value="Knr4/Smi1-like_sf"/>
</dbReference>
<protein>
    <recommendedName>
        <fullName evidence="3">SMI1/KNR4 family protein</fullName>
    </recommendedName>
</protein>
<gene>
    <name evidence="1" type="ORF">J2Z32_001392</name>
</gene>
<accession>A0ABS4FR00</accession>
<proteinExistence type="predicted"/>
<evidence type="ECO:0000313" key="2">
    <source>
        <dbReference type="Proteomes" id="UP001519272"/>
    </source>
</evidence>
<keyword evidence="2" id="KW-1185">Reference proteome</keyword>
<sequence length="108" mass="12193">MLIDILEEAIIYGFKIKGTSIIINFVYVTDIINVDDNYPYFKEDIKEGLIFATDLGGNVYYYGKGQEGVGLYIVGAGDGNFFEEATKFAETFEDFFIEGKGINILEMR</sequence>
<dbReference type="SUPFAM" id="SSF160631">
    <property type="entry name" value="SMI1/KNR4-like"/>
    <property type="match status" value="1"/>
</dbReference>
<comment type="caution">
    <text evidence="1">The sequence shown here is derived from an EMBL/GenBank/DDBJ whole genome shotgun (WGS) entry which is preliminary data.</text>
</comment>
<dbReference type="Proteomes" id="UP001519272">
    <property type="component" value="Unassembled WGS sequence"/>
</dbReference>
<evidence type="ECO:0008006" key="3">
    <source>
        <dbReference type="Google" id="ProtNLM"/>
    </source>
</evidence>
<dbReference type="RefSeq" id="WP_210088443.1">
    <property type="nucleotide sequence ID" value="NZ_JAGGKG010000005.1"/>
</dbReference>